<proteinExistence type="predicted"/>
<organism evidence="3 4">
    <name type="scientific">Prosthecobacter fusiformis</name>
    <dbReference type="NCBI Taxonomy" id="48464"/>
    <lineage>
        <taxon>Bacteria</taxon>
        <taxon>Pseudomonadati</taxon>
        <taxon>Verrucomicrobiota</taxon>
        <taxon>Verrucomicrobiia</taxon>
        <taxon>Verrucomicrobiales</taxon>
        <taxon>Verrucomicrobiaceae</taxon>
        <taxon>Prosthecobacter</taxon>
    </lineage>
</organism>
<evidence type="ECO:0008006" key="5">
    <source>
        <dbReference type="Google" id="ProtNLM"/>
    </source>
</evidence>
<evidence type="ECO:0000256" key="2">
    <source>
        <dbReference type="SAM" id="SignalP"/>
    </source>
</evidence>
<evidence type="ECO:0000256" key="1">
    <source>
        <dbReference type="SAM" id="MobiDB-lite"/>
    </source>
</evidence>
<feature type="signal peptide" evidence="2">
    <location>
        <begin position="1"/>
        <end position="24"/>
    </location>
</feature>
<name>A0A4R7STC1_9BACT</name>
<keyword evidence="4" id="KW-1185">Reference proteome</keyword>
<dbReference type="AlphaFoldDB" id="A0A4R7STC1"/>
<keyword evidence="2" id="KW-0732">Signal</keyword>
<evidence type="ECO:0000313" key="3">
    <source>
        <dbReference type="EMBL" id="TDU81746.1"/>
    </source>
</evidence>
<gene>
    <name evidence="3" type="ORF">EI77_01056</name>
</gene>
<feature type="compositionally biased region" description="Basic and acidic residues" evidence="1">
    <location>
        <begin position="72"/>
        <end position="83"/>
    </location>
</feature>
<feature type="compositionally biased region" description="Basic residues" evidence="1">
    <location>
        <begin position="84"/>
        <end position="96"/>
    </location>
</feature>
<feature type="chain" id="PRO_5020910763" description="Lipoprotein" evidence="2">
    <location>
        <begin position="25"/>
        <end position="113"/>
    </location>
</feature>
<sequence length="113" mass="13011">MKRIIQILCLAVATLGLSNCTAYVEDTGYVASRPGHVYRGAPYHHRGPYYGSARYNHGSNVAYRTSSRYGRSHRDYDRNDRHRHDSRHNVRHHPRSSRSSIDARLSTNVGLFR</sequence>
<feature type="region of interest" description="Disordered" evidence="1">
    <location>
        <begin position="50"/>
        <end position="113"/>
    </location>
</feature>
<feature type="compositionally biased region" description="Polar residues" evidence="1">
    <location>
        <begin position="97"/>
        <end position="113"/>
    </location>
</feature>
<comment type="caution">
    <text evidence="3">The sequence shown here is derived from an EMBL/GenBank/DDBJ whole genome shotgun (WGS) entry which is preliminary data.</text>
</comment>
<dbReference type="RefSeq" id="WP_133793670.1">
    <property type="nucleotide sequence ID" value="NZ_SOCA01000001.1"/>
</dbReference>
<accession>A0A4R7STC1</accession>
<feature type="compositionally biased region" description="Polar residues" evidence="1">
    <location>
        <begin position="57"/>
        <end position="69"/>
    </location>
</feature>
<evidence type="ECO:0000313" key="4">
    <source>
        <dbReference type="Proteomes" id="UP000295662"/>
    </source>
</evidence>
<dbReference type="EMBL" id="SOCA01000001">
    <property type="protein sequence ID" value="TDU81746.1"/>
    <property type="molecule type" value="Genomic_DNA"/>
</dbReference>
<protein>
    <recommendedName>
        <fullName evidence="5">Lipoprotein</fullName>
    </recommendedName>
</protein>
<dbReference type="Proteomes" id="UP000295662">
    <property type="component" value="Unassembled WGS sequence"/>
</dbReference>
<reference evidence="3 4" key="1">
    <citation type="submission" date="2019-03" db="EMBL/GenBank/DDBJ databases">
        <title>Genomic Encyclopedia of Archaeal and Bacterial Type Strains, Phase II (KMG-II): from individual species to whole genera.</title>
        <authorList>
            <person name="Goeker M."/>
        </authorList>
    </citation>
    <scope>NUCLEOTIDE SEQUENCE [LARGE SCALE GENOMIC DNA]</scope>
    <source>
        <strain evidence="3 4">ATCC 25309</strain>
    </source>
</reference>